<name>A0AAN8JIT1_PATCE</name>
<comment type="catalytic activity">
    <reaction evidence="16">
        <text>N-(5Z,8Z,11Z,14Z)-eicosatetraenoyl-glycine + H2O = (5Z,8Z,11Z,14Z)-eicosatetraenoate + glycine</text>
        <dbReference type="Rhea" id="RHEA:64108"/>
        <dbReference type="ChEBI" id="CHEBI:15377"/>
        <dbReference type="ChEBI" id="CHEBI:32395"/>
        <dbReference type="ChEBI" id="CHEBI:57305"/>
        <dbReference type="ChEBI" id="CHEBI:59002"/>
    </reaction>
    <physiologicalReaction direction="left-to-right" evidence="16">
        <dbReference type="Rhea" id="RHEA:64109"/>
    </physiologicalReaction>
</comment>
<keyword evidence="5" id="KW-0378">Hydrolase</keyword>
<feature type="domain" description="Amidase" evidence="20">
    <location>
        <begin position="96"/>
        <end position="569"/>
    </location>
</feature>
<keyword evidence="4" id="KW-0597">Phosphoprotein</keyword>
<keyword evidence="7" id="KW-0443">Lipid metabolism</keyword>
<evidence type="ECO:0000256" key="11">
    <source>
        <dbReference type="ARBA" id="ARBA00050294"/>
    </source>
</evidence>
<evidence type="ECO:0000256" key="2">
    <source>
        <dbReference type="ARBA" id="ARBA00009199"/>
    </source>
</evidence>
<evidence type="ECO:0000256" key="3">
    <source>
        <dbReference type="ARBA" id="ARBA00012112"/>
    </source>
</evidence>
<dbReference type="EC" id="3.5.1.99" evidence="3"/>
<comment type="catalytic activity">
    <reaction evidence="13">
        <text>N-(9Z-hexadecenoyl) ethanolamine + H2O = (9Z)-hexadecenoate + ethanolamine</text>
        <dbReference type="Rhea" id="RHEA:35563"/>
        <dbReference type="ChEBI" id="CHEBI:15377"/>
        <dbReference type="ChEBI" id="CHEBI:32372"/>
        <dbReference type="ChEBI" id="CHEBI:57603"/>
        <dbReference type="ChEBI" id="CHEBI:71465"/>
    </reaction>
    <physiologicalReaction direction="left-to-right" evidence="13">
        <dbReference type="Rhea" id="RHEA:35564"/>
    </physiologicalReaction>
</comment>
<sequence>MHMPVHAFRDGASVMKKHWKLVGLGVGVLLAAEIYKKYNRKRRIQQRKDEVKKSCARLRQQLQNDGINEAKSKVITDLSITQLQSKLQNGELKAIDVLRAYQYKALEVNDKTNCIVEPIKEAEVWARELDNQTGPKGPLHGIPISIKECYSIKGYFVTAGMSYFLDKVVDDDAVLVKVVKAAGGVPFVRTNIPQTMMTFECSNPLYGNTTNPHDSTRSPGGSSGGEGALIGGGGSILGIGGDIGGSIRIPSHMCGIVGLKPTVQRLSLNGSLALNSGQTHVKPSGGPMANSVDGVVLAMKVLLDDTLFTLDPFVPPLKFNTKVYESKKPLRIGYYTDDGIITPVPACVRAVHEAKQALEKLGHTMVPFSPPDVHAAVARYTRTVLAERGDIAAGLLAGDEIDPSYKLMYHTYQTLPNILRMFFGLLMKTQDRLAGEVVSQRRIWFMLDWWDLHDEITAYKSKFIQHWRDMNLDAVISPGLACPALPSFKSIRVSTVLSYTALWNLLNFPAGSVPVSKVTENDQKQLNDTEVYPAKKYFERKLKEFCQDGVGLPVNVQCIALPYQEEVVLRLMKEIETNTK</sequence>
<feature type="active site" description="Charge relay system" evidence="18">
    <location>
        <position position="147"/>
    </location>
</feature>
<dbReference type="GO" id="GO:0017064">
    <property type="term" value="F:fatty acid amide hydrolase activity"/>
    <property type="evidence" value="ECO:0007669"/>
    <property type="project" value="UniProtKB-EC"/>
</dbReference>
<reference evidence="21 22" key="1">
    <citation type="submission" date="2024-01" db="EMBL/GenBank/DDBJ databases">
        <title>The genome of the rayed Mediterranean limpet Patella caerulea (Linnaeus, 1758).</title>
        <authorList>
            <person name="Anh-Thu Weber A."/>
            <person name="Halstead-Nussloch G."/>
        </authorList>
    </citation>
    <scope>NUCLEOTIDE SEQUENCE [LARGE SCALE GENOMIC DNA]</scope>
    <source>
        <strain evidence="21">AATW-2023a</strain>
        <tissue evidence="21">Whole specimen</tissue>
    </source>
</reference>
<dbReference type="InterPro" id="IPR023631">
    <property type="entry name" value="Amidase_dom"/>
</dbReference>
<accession>A0AAN8JIT1</accession>
<dbReference type="InterPro" id="IPR036928">
    <property type="entry name" value="AS_sf"/>
</dbReference>
<feature type="binding site" evidence="19">
    <location>
        <begin position="243"/>
        <end position="246"/>
    </location>
    <ligand>
        <name>substrate</name>
    </ligand>
</feature>
<evidence type="ECO:0000256" key="9">
    <source>
        <dbReference type="ARBA" id="ARBA00048052"/>
    </source>
</evidence>
<evidence type="ECO:0000313" key="21">
    <source>
        <dbReference type="EMBL" id="KAK6178966.1"/>
    </source>
</evidence>
<dbReference type="PIRSF" id="PIRSF001221">
    <property type="entry name" value="Amidase_fungi"/>
    <property type="match status" value="1"/>
</dbReference>
<feature type="binding site" evidence="19">
    <location>
        <position position="222"/>
    </location>
    <ligand>
        <name>substrate</name>
    </ligand>
</feature>
<feature type="active site" description="Acyl-ester intermediate" evidence="18">
    <location>
        <position position="246"/>
    </location>
</feature>
<dbReference type="Proteomes" id="UP001347796">
    <property type="component" value="Unassembled WGS sequence"/>
</dbReference>
<evidence type="ECO:0000256" key="12">
    <source>
        <dbReference type="ARBA" id="ARBA00050992"/>
    </source>
</evidence>
<dbReference type="Pfam" id="PF01425">
    <property type="entry name" value="Amidase"/>
    <property type="match status" value="1"/>
</dbReference>
<gene>
    <name evidence="21" type="ORF">SNE40_011433</name>
</gene>
<comment type="catalytic activity">
    <reaction evidence="14">
        <text>N-octadecanoyl ethanolamine + H2O = octadecanoate + ethanolamine</text>
        <dbReference type="Rhea" id="RHEA:63124"/>
        <dbReference type="ChEBI" id="CHEBI:15377"/>
        <dbReference type="ChEBI" id="CHEBI:25629"/>
        <dbReference type="ChEBI" id="CHEBI:57603"/>
        <dbReference type="ChEBI" id="CHEBI:85299"/>
    </reaction>
    <physiologicalReaction direction="left-to-right" evidence="14">
        <dbReference type="Rhea" id="RHEA:63125"/>
    </physiologicalReaction>
</comment>
<evidence type="ECO:0000256" key="1">
    <source>
        <dbReference type="ARBA" id="ARBA00000208"/>
    </source>
</evidence>
<dbReference type="PROSITE" id="PS00571">
    <property type="entry name" value="AMIDASES"/>
    <property type="match status" value="1"/>
</dbReference>
<dbReference type="PANTHER" id="PTHR45847">
    <property type="entry name" value="FATTY ACID AMIDE HYDROLASE"/>
    <property type="match status" value="1"/>
</dbReference>
<comment type="catalytic activity">
    <reaction evidence="8">
        <text>(9Z)-octadecenoate + glycine = N-(9Z-octadecenoyl)glycine + H2O</text>
        <dbReference type="Rhea" id="RHEA:51316"/>
        <dbReference type="ChEBI" id="CHEBI:15377"/>
        <dbReference type="ChEBI" id="CHEBI:30823"/>
        <dbReference type="ChEBI" id="CHEBI:57305"/>
        <dbReference type="ChEBI" id="CHEBI:133992"/>
    </reaction>
    <physiologicalReaction direction="right-to-left" evidence="8">
        <dbReference type="Rhea" id="RHEA:51318"/>
    </physiologicalReaction>
</comment>
<evidence type="ECO:0000313" key="22">
    <source>
        <dbReference type="Proteomes" id="UP001347796"/>
    </source>
</evidence>
<organism evidence="21 22">
    <name type="scientific">Patella caerulea</name>
    <name type="common">Rayed Mediterranean limpet</name>
    <dbReference type="NCBI Taxonomy" id="87958"/>
    <lineage>
        <taxon>Eukaryota</taxon>
        <taxon>Metazoa</taxon>
        <taxon>Spiralia</taxon>
        <taxon>Lophotrochozoa</taxon>
        <taxon>Mollusca</taxon>
        <taxon>Gastropoda</taxon>
        <taxon>Patellogastropoda</taxon>
        <taxon>Patelloidea</taxon>
        <taxon>Patellidae</taxon>
        <taxon>Patella</taxon>
    </lineage>
</organism>
<dbReference type="SUPFAM" id="SSF75304">
    <property type="entry name" value="Amidase signature (AS) enzymes"/>
    <property type="match status" value="1"/>
</dbReference>
<feature type="active site" description="Charge relay system" evidence="18">
    <location>
        <position position="222"/>
    </location>
</feature>
<dbReference type="AlphaFoldDB" id="A0AAN8JIT1"/>
<dbReference type="InterPro" id="IPR020556">
    <property type="entry name" value="Amidase_CS"/>
</dbReference>
<evidence type="ECO:0000256" key="13">
    <source>
        <dbReference type="ARBA" id="ARBA00051346"/>
    </source>
</evidence>
<evidence type="ECO:0000256" key="16">
    <source>
        <dbReference type="ARBA" id="ARBA00052709"/>
    </source>
</evidence>
<evidence type="ECO:0000259" key="20">
    <source>
        <dbReference type="Pfam" id="PF01425"/>
    </source>
</evidence>
<evidence type="ECO:0000256" key="5">
    <source>
        <dbReference type="ARBA" id="ARBA00022801"/>
    </source>
</evidence>
<dbReference type="GO" id="GO:0009062">
    <property type="term" value="P:fatty acid catabolic process"/>
    <property type="evidence" value="ECO:0007669"/>
    <property type="project" value="TreeGrafter"/>
</dbReference>
<comment type="catalytic activity">
    <reaction evidence="15">
        <text>N-docosanoyl-ethanolamine + H2O = docosanoate + ethanolamine</text>
        <dbReference type="Rhea" id="RHEA:63128"/>
        <dbReference type="ChEBI" id="CHEBI:15377"/>
        <dbReference type="ChEBI" id="CHEBI:23858"/>
        <dbReference type="ChEBI" id="CHEBI:57603"/>
        <dbReference type="ChEBI" id="CHEBI:146186"/>
    </reaction>
    <physiologicalReaction direction="left-to-right" evidence="15">
        <dbReference type="Rhea" id="RHEA:63129"/>
    </physiologicalReaction>
</comment>
<dbReference type="FunFam" id="3.90.1300.10:FF:000001">
    <property type="entry name" value="Fatty-acid amide hydrolase 1"/>
    <property type="match status" value="1"/>
</dbReference>
<dbReference type="EMBL" id="JAZGQO010000008">
    <property type="protein sequence ID" value="KAK6178966.1"/>
    <property type="molecule type" value="Genomic_DNA"/>
</dbReference>
<comment type="catalytic activity">
    <reaction evidence="10">
        <text>N-(5Z,8Z,11Z,14Z-eicosatetraenoyl)-ethanolamine + H2O = ethanolamine + (5Z,8Z,11Z,14Z)-eicosatetraenoate</text>
        <dbReference type="Rhea" id="RHEA:26136"/>
        <dbReference type="ChEBI" id="CHEBI:2700"/>
        <dbReference type="ChEBI" id="CHEBI:15377"/>
        <dbReference type="ChEBI" id="CHEBI:32395"/>
        <dbReference type="ChEBI" id="CHEBI:57603"/>
        <dbReference type="EC" id="3.5.1.99"/>
    </reaction>
    <physiologicalReaction direction="left-to-right" evidence="10">
        <dbReference type="Rhea" id="RHEA:26137"/>
    </physiologicalReaction>
</comment>
<feature type="binding site" evidence="19">
    <location>
        <position position="196"/>
    </location>
    <ligand>
        <name>substrate</name>
    </ligand>
</feature>
<comment type="catalytic activity">
    <reaction evidence="1">
        <text>(9Z)-octadecenamide + H2O = (9Z)-octadecenoate + NH4(+)</text>
        <dbReference type="Rhea" id="RHEA:26506"/>
        <dbReference type="ChEBI" id="CHEBI:15377"/>
        <dbReference type="ChEBI" id="CHEBI:28938"/>
        <dbReference type="ChEBI" id="CHEBI:30823"/>
        <dbReference type="ChEBI" id="CHEBI:116314"/>
        <dbReference type="EC" id="3.5.1.99"/>
    </reaction>
    <physiologicalReaction direction="left-to-right" evidence="1">
        <dbReference type="Rhea" id="RHEA:26507"/>
    </physiologicalReaction>
</comment>
<comment type="catalytic activity">
    <reaction evidence="12">
        <text>N-(15Z-tetracosenoyl)-ethanolamine + H2O = (15Z)-tetracosenoate + ethanolamine</text>
        <dbReference type="Rhea" id="RHEA:63144"/>
        <dbReference type="ChEBI" id="CHEBI:15377"/>
        <dbReference type="ChEBI" id="CHEBI:32392"/>
        <dbReference type="ChEBI" id="CHEBI:57603"/>
        <dbReference type="ChEBI" id="CHEBI:146187"/>
    </reaction>
    <physiologicalReaction direction="left-to-right" evidence="12">
        <dbReference type="Rhea" id="RHEA:63145"/>
    </physiologicalReaction>
</comment>
<dbReference type="PANTHER" id="PTHR45847:SF6">
    <property type="entry name" value="FATTY ACID AMIDE HYDROLASE"/>
    <property type="match status" value="1"/>
</dbReference>
<dbReference type="Gene3D" id="3.90.1300.10">
    <property type="entry name" value="Amidase signature (AS) domain"/>
    <property type="match status" value="1"/>
</dbReference>
<protein>
    <recommendedName>
        <fullName evidence="3">fatty acid amide hydrolase</fullName>
        <ecNumber evidence="3">3.5.1.99</ecNumber>
    </recommendedName>
    <alternativeName>
        <fullName evidence="17">Anandamide amidohydrolase 1</fullName>
    </alternativeName>
</protein>
<keyword evidence="22" id="KW-1185">Reference proteome</keyword>
<evidence type="ECO:0000256" key="18">
    <source>
        <dbReference type="PIRSR" id="PIRSR001221-1"/>
    </source>
</evidence>
<keyword evidence="6" id="KW-0442">Lipid degradation</keyword>
<comment type="catalytic activity">
    <reaction evidence="9">
        <text>N-(9Z-octadecenoyl) ethanolamine + H2O = ethanolamine + (9Z)-octadecenoate</text>
        <dbReference type="Rhea" id="RHEA:45060"/>
        <dbReference type="ChEBI" id="CHEBI:15377"/>
        <dbReference type="ChEBI" id="CHEBI:30823"/>
        <dbReference type="ChEBI" id="CHEBI:57603"/>
        <dbReference type="ChEBI" id="CHEBI:71466"/>
    </reaction>
    <physiologicalReaction direction="left-to-right" evidence="9">
        <dbReference type="Rhea" id="RHEA:45061"/>
    </physiologicalReaction>
</comment>
<dbReference type="GO" id="GO:0004040">
    <property type="term" value="F:amidase activity"/>
    <property type="evidence" value="ECO:0007669"/>
    <property type="project" value="TreeGrafter"/>
</dbReference>
<evidence type="ECO:0000256" key="10">
    <source>
        <dbReference type="ARBA" id="ARBA00048606"/>
    </source>
</evidence>
<comment type="caution">
    <text evidence="21">The sequence shown here is derived from an EMBL/GenBank/DDBJ whole genome shotgun (WGS) entry which is preliminary data.</text>
</comment>
<evidence type="ECO:0000256" key="19">
    <source>
        <dbReference type="PIRSR" id="PIRSR001221-2"/>
    </source>
</evidence>
<evidence type="ECO:0000256" key="8">
    <source>
        <dbReference type="ARBA" id="ARBA00047450"/>
    </source>
</evidence>
<evidence type="ECO:0000256" key="15">
    <source>
        <dbReference type="ARBA" id="ARBA00052458"/>
    </source>
</evidence>
<evidence type="ECO:0000256" key="14">
    <source>
        <dbReference type="ARBA" id="ARBA00051454"/>
    </source>
</evidence>
<dbReference type="InterPro" id="IPR052096">
    <property type="entry name" value="Endocannabinoid_amidase"/>
</dbReference>
<evidence type="ECO:0000256" key="6">
    <source>
        <dbReference type="ARBA" id="ARBA00022963"/>
    </source>
</evidence>
<proteinExistence type="inferred from homology"/>
<comment type="catalytic activity">
    <reaction evidence="11">
        <text>N-(5Z,8Z,11Z,14Z-eicosatetraenoyl)-L-serine + H2O = (5Z,8Z,11Z,14Z)-eicosatetraenoate + L-serine</text>
        <dbReference type="Rhea" id="RHEA:64116"/>
        <dbReference type="ChEBI" id="CHEBI:15377"/>
        <dbReference type="ChEBI" id="CHEBI:32395"/>
        <dbReference type="ChEBI" id="CHEBI:33384"/>
        <dbReference type="ChEBI" id="CHEBI:149697"/>
    </reaction>
    <physiologicalReaction direction="left-to-right" evidence="11">
        <dbReference type="Rhea" id="RHEA:64117"/>
    </physiologicalReaction>
</comment>
<evidence type="ECO:0000256" key="17">
    <source>
        <dbReference type="ARBA" id="ARBA00077216"/>
    </source>
</evidence>
<comment type="similarity">
    <text evidence="2">Belongs to the amidase family.</text>
</comment>
<evidence type="ECO:0000256" key="4">
    <source>
        <dbReference type="ARBA" id="ARBA00022553"/>
    </source>
</evidence>
<evidence type="ECO:0000256" key="7">
    <source>
        <dbReference type="ARBA" id="ARBA00023098"/>
    </source>
</evidence>